<feature type="compositionally biased region" description="Polar residues" evidence="1">
    <location>
        <begin position="186"/>
        <end position="202"/>
    </location>
</feature>
<evidence type="ECO:0008006" key="4">
    <source>
        <dbReference type="Google" id="ProtNLM"/>
    </source>
</evidence>
<evidence type="ECO:0000256" key="1">
    <source>
        <dbReference type="SAM" id="MobiDB-lite"/>
    </source>
</evidence>
<name>A0ABP7MTM6_9MICO</name>
<comment type="caution">
    <text evidence="2">The sequence shown here is derived from an EMBL/GenBank/DDBJ whole genome shotgun (WGS) entry which is preliminary data.</text>
</comment>
<dbReference type="EMBL" id="BAABCP010000001">
    <property type="protein sequence ID" value="GAA3928374.1"/>
    <property type="molecule type" value="Genomic_DNA"/>
</dbReference>
<evidence type="ECO:0000313" key="3">
    <source>
        <dbReference type="Proteomes" id="UP001501591"/>
    </source>
</evidence>
<reference evidence="3" key="1">
    <citation type="journal article" date="2019" name="Int. J. Syst. Evol. Microbiol.">
        <title>The Global Catalogue of Microorganisms (GCM) 10K type strain sequencing project: providing services to taxonomists for standard genome sequencing and annotation.</title>
        <authorList>
            <consortium name="The Broad Institute Genomics Platform"/>
            <consortium name="The Broad Institute Genome Sequencing Center for Infectious Disease"/>
            <person name="Wu L."/>
            <person name="Ma J."/>
        </authorList>
    </citation>
    <scope>NUCLEOTIDE SEQUENCE [LARGE SCALE GENOMIC DNA]</scope>
    <source>
        <strain evidence="3">JCM 17024</strain>
    </source>
</reference>
<dbReference type="Proteomes" id="UP001501591">
    <property type="component" value="Unassembled WGS sequence"/>
</dbReference>
<feature type="region of interest" description="Disordered" evidence="1">
    <location>
        <begin position="179"/>
        <end position="202"/>
    </location>
</feature>
<dbReference type="RefSeq" id="WP_344817826.1">
    <property type="nucleotide sequence ID" value="NZ_BAABCP010000001.1"/>
</dbReference>
<keyword evidence="3" id="KW-1185">Reference proteome</keyword>
<gene>
    <name evidence="2" type="ORF">GCM10022383_04110</name>
</gene>
<organism evidence="2 3">
    <name type="scientific">Microbacterium soli</name>
    <dbReference type="NCBI Taxonomy" id="446075"/>
    <lineage>
        <taxon>Bacteria</taxon>
        <taxon>Bacillati</taxon>
        <taxon>Actinomycetota</taxon>
        <taxon>Actinomycetes</taxon>
        <taxon>Micrococcales</taxon>
        <taxon>Microbacteriaceae</taxon>
        <taxon>Microbacterium</taxon>
    </lineage>
</organism>
<sequence>MEIVSALIAVSPVLLPLVSALAGVFAGGLLSRSNEKSKRLGELRREIVLESLDQAYAMEDAMSTFTSNAPHGGSDAEADARAGEAIGRAMILDQEMRRMRGRVSVIGSQVVIDSFSHFDKAIHDYMNEVARQMNSDGVFRGAKAREFLDRYSDALDDYVNQARKLLGVKGRVESRHRRSFDAVQVESATPSQIDTSSSVAPD</sequence>
<protein>
    <recommendedName>
        <fullName evidence="4">Secreted protein</fullName>
    </recommendedName>
</protein>
<accession>A0ABP7MTM6</accession>
<evidence type="ECO:0000313" key="2">
    <source>
        <dbReference type="EMBL" id="GAA3928374.1"/>
    </source>
</evidence>
<proteinExistence type="predicted"/>